<dbReference type="Gene3D" id="1.10.630.10">
    <property type="entry name" value="Cytochrome P450"/>
    <property type="match status" value="1"/>
</dbReference>
<comment type="caution">
    <text evidence="6">The sequence shown here is derived from an EMBL/GenBank/DDBJ whole genome shotgun (WGS) entry which is preliminary data.</text>
</comment>
<keyword evidence="1" id="KW-0285">Flavoprotein</keyword>
<accession>A0A835I2Q6</accession>
<dbReference type="Pfam" id="PF00067">
    <property type="entry name" value="p450"/>
    <property type="match status" value="1"/>
</dbReference>
<dbReference type="Gene3D" id="3.50.50.60">
    <property type="entry name" value="FAD/NAD(P)-binding domain"/>
    <property type="match status" value="1"/>
</dbReference>
<evidence type="ECO:0000259" key="5">
    <source>
        <dbReference type="Pfam" id="PF01494"/>
    </source>
</evidence>
<proteinExistence type="predicted"/>
<keyword evidence="4" id="KW-0812">Transmembrane</keyword>
<dbReference type="PROSITE" id="PS00086">
    <property type="entry name" value="CYTOCHROME_P450"/>
    <property type="match status" value="1"/>
</dbReference>
<dbReference type="GO" id="GO:0006744">
    <property type="term" value="P:ubiquinone biosynthetic process"/>
    <property type="evidence" value="ECO:0007669"/>
    <property type="project" value="TreeGrafter"/>
</dbReference>
<dbReference type="SUPFAM" id="SSF48264">
    <property type="entry name" value="Cytochrome P450"/>
    <property type="match status" value="1"/>
</dbReference>
<feature type="transmembrane region" description="Helical" evidence="4">
    <location>
        <begin position="36"/>
        <end position="55"/>
    </location>
</feature>
<evidence type="ECO:0000313" key="7">
    <source>
        <dbReference type="Proteomes" id="UP000631114"/>
    </source>
</evidence>
<dbReference type="Pfam" id="PF01494">
    <property type="entry name" value="FAD_binding_3"/>
    <property type="match status" value="1"/>
</dbReference>
<dbReference type="Gene3D" id="3.40.30.120">
    <property type="match status" value="1"/>
</dbReference>
<dbReference type="InterPro" id="IPR017972">
    <property type="entry name" value="Cyt_P450_CS"/>
</dbReference>
<dbReference type="GO" id="GO:0044550">
    <property type="term" value="P:secondary metabolite biosynthetic process"/>
    <property type="evidence" value="ECO:0007669"/>
    <property type="project" value="UniProtKB-ARBA"/>
</dbReference>
<keyword evidence="2" id="KW-0274">FAD</keyword>
<dbReference type="AlphaFoldDB" id="A0A835I2Q6"/>
<sequence>MSTRVFKNLNLILGGFSPRSFSTTTKRSLFIHHDDILPVLIVGAGPVGLVLSILLTKLGVQCAVLEKNKTFSQHPQAHFINNRSMEVFCKLDNLAVEIQSLQSPVELWRKFIYCTSLSGYILGSIDHMEPKDLDKVVSPVSVAHFSQYKLTRLLLKQIENLGFHVCGSNELNGPHHDLIGERSILLGHECKSIEATDRGIMVGVSSFKNGEKVEKNILCNILVGSDGAGSVVRKLQGIEMRGERDLQNLVSVHFLSQDLGKYLLNERPGMLFFIFNVEAIGVLVAHDLNQGEFVLQVIPFYPPQQNLEDFNSEVCKDLIFKLAGRKLVDIDIIDIKPWVMHAEVAEKFVSCDDRVILAGDAAHRFPPAGGFGMNTGIQDAHNLAWKIAAVAKGITSSSILQTYEMERRPIAVFNTALSVQNFKAAMAVPAALGLDPTVANSVHGVINSALGSILPSGLQRTLLDKIFTIGRAQVSESFLNDNNPFGSSRLAKLRGIFDEGKSLQLQFPAEDLGFRYLEGALVRDSDGSQDAPEAPTGRRRDYVPKAEPGARLPHMSIRLLQTTSSKEMLSTLDLVSGDKLEFLLIIAPKRKSYILAQAAFKVAEVFNVSLKVCVMWGDSSTKGIDGSKAALDPSVPYIDVEEVQSTLSLSWWEICKMKDEGAILVRPDEHIAWQAKGEVLGDPVLEMKKVFSQVLEVEKILTYGNCFKTRIFGKTHVFISGTKSAKAVLSNDFPNFAKRYVRSMAELVGDQSLLCVSKEQHQFIRNRLSHLVSTDSIKVFVKHYDQLVVKTLADWENRDVVIVLEDALKMTFNGMCKMLMSLEDSDELEKLQNDVAQVSEAMLALPLKLPCTRFYNGLKARKRVMDRLKRLMDMRRRCLGKHHEDFLQSLLEGEKLQRDDSPALTDTQIQENILTLIIAGQVTTASAMTWMVKYLDENQDDQDTLRQQHKIDRKVPLGSSLTLEDLNDMPFASKIGELTCCKHEIVIFGLQVVKESLRLSSVVAWFPRQALEDCEVEGFTIKKGWIVNIDARAIHLDPTLYPDPAKFNPSRFHDELKPYSFLAFGTGERTCLGMNFAKAMMLVFLHRLITTYRWKVIDSDAKLEKRALFSRLRSGCPVRVMRLGPQ</sequence>
<evidence type="ECO:0000256" key="1">
    <source>
        <dbReference type="ARBA" id="ARBA00022630"/>
    </source>
</evidence>
<protein>
    <recommendedName>
        <fullName evidence="5">FAD-binding domain-containing protein</fullName>
    </recommendedName>
</protein>
<dbReference type="EMBL" id="JADFTS010000004">
    <property type="protein sequence ID" value="KAF9609494.1"/>
    <property type="molecule type" value="Genomic_DNA"/>
</dbReference>
<dbReference type="GO" id="GO:0016709">
    <property type="term" value="F:oxidoreductase activity, acting on paired donors, with incorporation or reduction of molecular oxygen, NAD(P)H as one donor, and incorporation of one atom of oxygen"/>
    <property type="evidence" value="ECO:0007669"/>
    <property type="project" value="UniProtKB-ARBA"/>
</dbReference>
<feature type="domain" description="FAD-binding" evidence="5">
    <location>
        <begin position="38"/>
        <end position="411"/>
    </location>
</feature>
<dbReference type="PRINTS" id="PR00420">
    <property type="entry name" value="RNGMNOXGNASE"/>
</dbReference>
<dbReference type="GO" id="GO:0005506">
    <property type="term" value="F:iron ion binding"/>
    <property type="evidence" value="ECO:0007669"/>
    <property type="project" value="InterPro"/>
</dbReference>
<name>A0A835I2Q6_9MAGN</name>
<keyword evidence="4" id="KW-0472">Membrane</keyword>
<dbReference type="GO" id="GO:0005739">
    <property type="term" value="C:mitochondrion"/>
    <property type="evidence" value="ECO:0007669"/>
    <property type="project" value="TreeGrafter"/>
</dbReference>
<keyword evidence="4" id="KW-1133">Transmembrane helix</keyword>
<dbReference type="Proteomes" id="UP000631114">
    <property type="component" value="Unassembled WGS sequence"/>
</dbReference>
<keyword evidence="7" id="KW-1185">Reference proteome</keyword>
<dbReference type="PANTHER" id="PTHR43004:SF6">
    <property type="entry name" value="FAD_NAD(P)-BINDING OXIDOREDUCTASE FAMILY PROTEIN"/>
    <property type="match status" value="1"/>
</dbReference>
<evidence type="ECO:0000256" key="3">
    <source>
        <dbReference type="SAM" id="MobiDB-lite"/>
    </source>
</evidence>
<dbReference type="PANTHER" id="PTHR43004">
    <property type="entry name" value="TRK SYSTEM POTASSIUM UPTAKE PROTEIN"/>
    <property type="match status" value="1"/>
</dbReference>
<evidence type="ECO:0000313" key="6">
    <source>
        <dbReference type="EMBL" id="KAF9609494.1"/>
    </source>
</evidence>
<dbReference type="InterPro" id="IPR001128">
    <property type="entry name" value="Cyt_P450"/>
</dbReference>
<dbReference type="CDD" id="cd11043">
    <property type="entry name" value="CYP90-like"/>
    <property type="match status" value="1"/>
</dbReference>
<dbReference type="GO" id="GO:0071949">
    <property type="term" value="F:FAD binding"/>
    <property type="evidence" value="ECO:0007669"/>
    <property type="project" value="InterPro"/>
</dbReference>
<organism evidence="6 7">
    <name type="scientific">Coptis chinensis</name>
    <dbReference type="NCBI Taxonomy" id="261450"/>
    <lineage>
        <taxon>Eukaryota</taxon>
        <taxon>Viridiplantae</taxon>
        <taxon>Streptophyta</taxon>
        <taxon>Embryophyta</taxon>
        <taxon>Tracheophyta</taxon>
        <taxon>Spermatophyta</taxon>
        <taxon>Magnoliopsida</taxon>
        <taxon>Ranunculales</taxon>
        <taxon>Ranunculaceae</taxon>
        <taxon>Coptidoideae</taxon>
        <taxon>Coptis</taxon>
    </lineage>
</organism>
<reference evidence="6 7" key="1">
    <citation type="submission" date="2020-10" db="EMBL/GenBank/DDBJ databases">
        <title>The Coptis chinensis genome and diversification of protoberbering-type alkaloids.</title>
        <authorList>
            <person name="Wang B."/>
            <person name="Shu S."/>
            <person name="Song C."/>
            <person name="Liu Y."/>
        </authorList>
    </citation>
    <scope>NUCLEOTIDE SEQUENCE [LARGE SCALE GENOMIC DNA]</scope>
    <source>
        <strain evidence="6">HL-2020</strain>
        <tissue evidence="6">Leaf</tissue>
    </source>
</reference>
<dbReference type="OrthoDB" id="1716816at2759"/>
<dbReference type="InterPro" id="IPR036396">
    <property type="entry name" value="Cyt_P450_sf"/>
</dbReference>
<gene>
    <name evidence="6" type="ORF">IFM89_016580</name>
</gene>
<dbReference type="InterPro" id="IPR036188">
    <property type="entry name" value="FAD/NAD-bd_sf"/>
</dbReference>
<feature type="region of interest" description="Disordered" evidence="3">
    <location>
        <begin position="525"/>
        <end position="546"/>
    </location>
</feature>
<dbReference type="GO" id="GO:0020037">
    <property type="term" value="F:heme binding"/>
    <property type="evidence" value="ECO:0007669"/>
    <property type="project" value="InterPro"/>
</dbReference>
<evidence type="ECO:0000256" key="2">
    <source>
        <dbReference type="ARBA" id="ARBA00022827"/>
    </source>
</evidence>
<dbReference type="InterPro" id="IPR050641">
    <property type="entry name" value="RIFMO-like"/>
</dbReference>
<dbReference type="Gene3D" id="3.30.9.10">
    <property type="entry name" value="D-Amino Acid Oxidase, subunit A, domain 2"/>
    <property type="match status" value="1"/>
</dbReference>
<dbReference type="InterPro" id="IPR002938">
    <property type="entry name" value="FAD-bd"/>
</dbReference>
<dbReference type="SUPFAM" id="SSF51905">
    <property type="entry name" value="FAD/NAD(P)-binding domain"/>
    <property type="match status" value="1"/>
</dbReference>
<evidence type="ECO:0000256" key="4">
    <source>
        <dbReference type="SAM" id="Phobius"/>
    </source>
</evidence>